<reference evidence="2" key="1">
    <citation type="submission" date="2020-01" db="EMBL/GenBank/DDBJ databases">
        <title>Genome Sequencing of Three Apophysomyces-Like Fungal Strains Confirms a Novel Fungal Genus in the Mucoromycota with divergent Burkholderia-like Endosymbiotic Bacteria.</title>
        <authorList>
            <person name="Stajich J.E."/>
            <person name="Macias A.M."/>
            <person name="Carter-House D."/>
            <person name="Lovett B."/>
            <person name="Kasson L.R."/>
            <person name="Berry K."/>
            <person name="Grigoriev I."/>
            <person name="Chang Y."/>
            <person name="Spatafora J."/>
            <person name="Kasson M.T."/>
        </authorList>
    </citation>
    <scope>NUCLEOTIDE SEQUENCE</scope>
    <source>
        <strain evidence="2">NRRL A-21654</strain>
    </source>
</reference>
<dbReference type="PANTHER" id="PTHR13318">
    <property type="entry name" value="PARTNER OF PAIRED, ISOFORM B-RELATED"/>
    <property type="match status" value="1"/>
</dbReference>
<organism evidence="2 3">
    <name type="scientific">Apophysomyces ossiformis</name>
    <dbReference type="NCBI Taxonomy" id="679940"/>
    <lineage>
        <taxon>Eukaryota</taxon>
        <taxon>Fungi</taxon>
        <taxon>Fungi incertae sedis</taxon>
        <taxon>Mucoromycota</taxon>
        <taxon>Mucoromycotina</taxon>
        <taxon>Mucoromycetes</taxon>
        <taxon>Mucorales</taxon>
        <taxon>Mucorineae</taxon>
        <taxon>Mucoraceae</taxon>
        <taxon>Apophysomyces</taxon>
    </lineage>
</organism>
<dbReference type="Proteomes" id="UP000605846">
    <property type="component" value="Unassembled WGS sequence"/>
</dbReference>
<evidence type="ECO:0000313" key="2">
    <source>
        <dbReference type="EMBL" id="KAF7730252.1"/>
    </source>
</evidence>
<dbReference type="AlphaFoldDB" id="A0A8H7BY94"/>
<keyword evidence="3" id="KW-1185">Reference proteome</keyword>
<proteinExistence type="predicted"/>
<protein>
    <recommendedName>
        <fullName evidence="1">F-box/LRR-repeat protein 15/At3g58940/PEG3-like LRR domain-containing protein</fullName>
    </recommendedName>
</protein>
<name>A0A8H7BY94_9FUNG</name>
<dbReference type="EMBL" id="JABAYA010000017">
    <property type="protein sequence ID" value="KAF7730252.1"/>
    <property type="molecule type" value="Genomic_DNA"/>
</dbReference>
<evidence type="ECO:0000259" key="1">
    <source>
        <dbReference type="Pfam" id="PF24758"/>
    </source>
</evidence>
<dbReference type="GO" id="GO:0019005">
    <property type="term" value="C:SCF ubiquitin ligase complex"/>
    <property type="evidence" value="ECO:0007669"/>
    <property type="project" value="TreeGrafter"/>
</dbReference>
<dbReference type="SUPFAM" id="SSF52058">
    <property type="entry name" value="L domain-like"/>
    <property type="match status" value="1"/>
</dbReference>
<sequence length="545" mass="62582">MGQPVLSFLQDLRLLCPHLESLSIDRSSFWRDKEEEDGGEEEELAVDHPEVFLSAGSFLSQFGTGSTLRSLTLDSDEVIVNCLPVLSYVSQLSSLCLNGLGEFRLEDLSSIHAYCPQLKLLSVGKKVTLSAPSDELGQALVESKYVCSTMKALELNYSHPWAEPVIWLNYFAKAYPNLARLHLRETRTNTLHRLNMTSFYVTDWDVHEAIRRLRLACPLLKTVEMIGVFWCHRILKPLFLDSEEGSTTAIRQLALNYNTYFTKDLYEGLSSYPWHALRSLTIYSCDENKPLSLPQIFSPLNALHLEELTLGGEGTDPDIRVPVYLDEVLHHCQHLKVLRVDNSRLLAAKAGKEPHPRLQSLTLYNVVFTDWLFDCIAKQCQNLRYLSLIECLDKKEMESQAFDIYLPYSQLEAVNLHQLVMHKQRLHAFPVYHNPSLFEISQDTHDQWVQVDTTGLLTKHSFPNRHIPPQSLMHYQPGGFHLLNEETTRILKGLRAKTIKRLLTRIKADTKYWEEKLEQGYVSITCKSINKLYINGRRISLPCRP</sequence>
<gene>
    <name evidence="2" type="ORF">EC973_002495</name>
</gene>
<dbReference type="PANTHER" id="PTHR13318:SF95">
    <property type="entry name" value="F-BOX PROTEIN YLR352W"/>
    <property type="match status" value="1"/>
</dbReference>
<dbReference type="InterPro" id="IPR032675">
    <property type="entry name" value="LRR_dom_sf"/>
</dbReference>
<evidence type="ECO:0000313" key="3">
    <source>
        <dbReference type="Proteomes" id="UP000605846"/>
    </source>
</evidence>
<dbReference type="Gene3D" id="3.80.10.10">
    <property type="entry name" value="Ribonuclease Inhibitor"/>
    <property type="match status" value="2"/>
</dbReference>
<comment type="caution">
    <text evidence="2">The sequence shown here is derived from an EMBL/GenBank/DDBJ whole genome shotgun (WGS) entry which is preliminary data.</text>
</comment>
<dbReference type="Pfam" id="PF24758">
    <property type="entry name" value="LRR_At5g56370"/>
    <property type="match status" value="1"/>
</dbReference>
<dbReference type="InterPro" id="IPR055411">
    <property type="entry name" value="LRR_FXL15/At3g58940/PEG3-like"/>
</dbReference>
<accession>A0A8H7BY94</accession>
<dbReference type="GO" id="GO:0031146">
    <property type="term" value="P:SCF-dependent proteasomal ubiquitin-dependent protein catabolic process"/>
    <property type="evidence" value="ECO:0007669"/>
    <property type="project" value="TreeGrafter"/>
</dbReference>
<feature type="domain" description="F-box/LRR-repeat protein 15/At3g58940/PEG3-like LRR" evidence="1">
    <location>
        <begin position="298"/>
        <end position="392"/>
    </location>
</feature>
<dbReference type="OrthoDB" id="2285227at2759"/>